<evidence type="ECO:0000256" key="3">
    <source>
        <dbReference type="ARBA" id="ARBA00023163"/>
    </source>
</evidence>
<evidence type="ECO:0000313" key="5">
    <source>
        <dbReference type="EMBL" id="XDQ64545.1"/>
    </source>
</evidence>
<dbReference type="AlphaFoldDB" id="A0AB39S8C1"/>
<dbReference type="InterPro" id="IPR036388">
    <property type="entry name" value="WH-like_DNA-bd_sf"/>
</dbReference>
<feature type="domain" description="HTH asnC-type" evidence="4">
    <location>
        <begin position="178"/>
        <end position="238"/>
    </location>
</feature>
<dbReference type="InterPro" id="IPR019887">
    <property type="entry name" value="Tscrpt_reg_AsnC/Lrp_C"/>
</dbReference>
<accession>A0AB39S8C1</accession>
<evidence type="ECO:0000259" key="4">
    <source>
        <dbReference type="PROSITE" id="PS50956"/>
    </source>
</evidence>
<dbReference type="Pfam" id="PF01037">
    <property type="entry name" value="AsnC_trans_reg"/>
    <property type="match status" value="1"/>
</dbReference>
<dbReference type="GO" id="GO:0043200">
    <property type="term" value="P:response to amino acid"/>
    <property type="evidence" value="ECO:0007669"/>
    <property type="project" value="TreeGrafter"/>
</dbReference>
<dbReference type="Gene3D" id="1.10.10.10">
    <property type="entry name" value="Winged helix-like DNA-binding domain superfamily/Winged helix DNA-binding domain"/>
    <property type="match status" value="2"/>
</dbReference>
<dbReference type="Pfam" id="PF13404">
    <property type="entry name" value="HTH_AsnC-type"/>
    <property type="match status" value="2"/>
</dbReference>
<dbReference type="PANTHER" id="PTHR30154:SF34">
    <property type="entry name" value="TRANSCRIPTIONAL REGULATOR AZLB"/>
    <property type="match status" value="1"/>
</dbReference>
<dbReference type="SUPFAM" id="SSF54909">
    <property type="entry name" value="Dimeric alpha+beta barrel"/>
    <property type="match status" value="2"/>
</dbReference>
<dbReference type="SMART" id="SM00344">
    <property type="entry name" value="HTH_ASNC"/>
    <property type="match status" value="2"/>
</dbReference>
<feature type="domain" description="HTH asnC-type" evidence="4">
    <location>
        <begin position="6"/>
        <end position="66"/>
    </location>
</feature>
<dbReference type="Gene3D" id="3.30.70.920">
    <property type="match status" value="1"/>
</dbReference>
<dbReference type="GO" id="GO:0043565">
    <property type="term" value="F:sequence-specific DNA binding"/>
    <property type="evidence" value="ECO:0007669"/>
    <property type="project" value="InterPro"/>
</dbReference>
<name>A0AB39S8C1_9ACTN</name>
<reference evidence="5" key="1">
    <citation type="submission" date="2024-07" db="EMBL/GenBank/DDBJ databases">
        <authorList>
            <person name="Yu S.T."/>
        </authorList>
    </citation>
    <scope>NUCLEOTIDE SEQUENCE</scope>
    <source>
        <strain evidence="5">R35</strain>
    </source>
</reference>
<dbReference type="InterPro" id="IPR036390">
    <property type="entry name" value="WH_DNA-bd_sf"/>
</dbReference>
<proteinExistence type="predicted"/>
<evidence type="ECO:0000256" key="2">
    <source>
        <dbReference type="ARBA" id="ARBA00023125"/>
    </source>
</evidence>
<dbReference type="RefSeq" id="WP_369261164.1">
    <property type="nucleotide sequence ID" value="NZ_CP163440.1"/>
</dbReference>
<organism evidence="5">
    <name type="scientific">Streptomyces sp. R35</name>
    <dbReference type="NCBI Taxonomy" id="3238630"/>
    <lineage>
        <taxon>Bacteria</taxon>
        <taxon>Bacillati</taxon>
        <taxon>Actinomycetota</taxon>
        <taxon>Actinomycetes</taxon>
        <taxon>Kitasatosporales</taxon>
        <taxon>Streptomycetaceae</taxon>
        <taxon>Streptomyces</taxon>
    </lineage>
</organism>
<dbReference type="SUPFAM" id="SSF46785">
    <property type="entry name" value="Winged helix' DNA-binding domain"/>
    <property type="match status" value="2"/>
</dbReference>
<keyword evidence="2" id="KW-0238">DNA-binding</keyword>
<dbReference type="InterPro" id="IPR011008">
    <property type="entry name" value="Dimeric_a/b-barrel"/>
</dbReference>
<sequence>MTPSTLDTLDLKLLQALELDGRAPFSRIAQVLGASDQTIARRFKRLRTTAHLRITGVIDDSRLGRSTWIVRLGCAQNTAAQLAATFAGRPDTHYVDLAAGGTEVICAVTPRSSRERDDLLLEQLQRTPHVSSVSAHCVLHAYYGNSLRWLRKISALGPDEETALRAPAPEVVRAPVALDATDHTLLEALRRDGRATLTDLQGATGLSETAVKKRLDRLRATGVLYLAVEYDHEPLGQGVEALVWLTVTPHALAGTGRAVAAHPEVRFAAAVTGRTNLAISLLCRTTDDLYTFLSEKIGALTGVHTAETVLTLRRVKALTTP</sequence>
<dbReference type="GO" id="GO:0005829">
    <property type="term" value="C:cytosol"/>
    <property type="evidence" value="ECO:0007669"/>
    <property type="project" value="TreeGrafter"/>
</dbReference>
<dbReference type="PANTHER" id="PTHR30154">
    <property type="entry name" value="LEUCINE-RESPONSIVE REGULATORY PROTEIN"/>
    <property type="match status" value="1"/>
</dbReference>
<keyword evidence="1" id="KW-0805">Transcription regulation</keyword>
<gene>
    <name evidence="5" type="ORF">AB5J50_29055</name>
</gene>
<protein>
    <submittedName>
        <fullName evidence="5">Lrp/AsnC family transcriptional regulator</fullName>
    </submittedName>
</protein>
<keyword evidence="3" id="KW-0804">Transcription</keyword>
<dbReference type="PRINTS" id="PR00033">
    <property type="entry name" value="HTHASNC"/>
</dbReference>
<dbReference type="PROSITE" id="PS50956">
    <property type="entry name" value="HTH_ASNC_2"/>
    <property type="match status" value="2"/>
</dbReference>
<evidence type="ECO:0000256" key="1">
    <source>
        <dbReference type="ARBA" id="ARBA00023015"/>
    </source>
</evidence>
<dbReference type="InterPro" id="IPR019888">
    <property type="entry name" value="Tscrpt_reg_AsnC-like"/>
</dbReference>
<dbReference type="EMBL" id="CP163440">
    <property type="protein sequence ID" value="XDQ64545.1"/>
    <property type="molecule type" value="Genomic_DNA"/>
</dbReference>
<dbReference type="InterPro" id="IPR000485">
    <property type="entry name" value="AsnC-type_HTH_dom"/>
</dbReference>